<keyword evidence="2" id="KW-1003">Cell membrane</keyword>
<keyword evidence="3 7" id="KW-0812">Transmembrane</keyword>
<feature type="chain" id="PRO_5037128689" evidence="8">
    <location>
        <begin position="23"/>
        <end position="597"/>
    </location>
</feature>
<comment type="subcellular location">
    <subcellularLocation>
        <location evidence="1">Cell membrane</location>
        <topology evidence="1">Multi-pass membrane protein</topology>
    </subcellularLocation>
</comment>
<feature type="transmembrane region" description="Helical" evidence="7">
    <location>
        <begin position="437"/>
        <end position="456"/>
    </location>
</feature>
<feature type="transmembrane region" description="Helical" evidence="7">
    <location>
        <begin position="384"/>
        <end position="402"/>
    </location>
</feature>
<dbReference type="Gene3D" id="2.60.40.1250">
    <property type="entry name" value="Thiol:disulfide interchange protein DsbD, N-terminal domain"/>
    <property type="match status" value="1"/>
</dbReference>
<dbReference type="EC" id="1.8.1.8" evidence="12"/>
<dbReference type="Pfam" id="PF02683">
    <property type="entry name" value="DsbD_TM"/>
    <property type="match status" value="1"/>
</dbReference>
<accession>A0A939EBC9</accession>
<sequence length="597" mass="61636">MRRFLLAALTAVVFVGASAASAQVPSQPLPADEAFALTVTSESGAVTLSWEIEEGYYLYRDYIAATTADGTELAIQTPDGELKDDPNFGVVEVYHDALSIQMVPTGSDILLTWQGCMEDSICYPPQTRQISFEKGVGPTLPDTGSGTSMSPVQLAAPAPAAVDGTEGLKLANEPGLLDGLSARGGAALVVAGFFGLGLLLALTPCVFPMFPIVAGLVMGQRQPPSLRQGMTLSAAYVLAMAVAFAGLGVGAAWSGQNLQVALQSPVAISVAATIFVLLALSMFGLFNLQMPRFVANRLERIERRRGSIGGAALLGFTSALVVGPCVTAPLAGALLYIAQTGDVVLGALALFALGLGQGVPLLLIGAFGPRILPRSGAWMEATKWVFGVLFLGFAIWLAGRILPGPATLALWSALLIGVGAILAQMPRDVKAGQLGVALGAIVLFAGTLQGVGSAVGGKDPLRPLAPLATGASQSVAQPEGDGFATVFTAAEFEAALTDAGGSTMAYVTADWCTTCRSIERGPLSDPEVRAAMSELSLVKVDVTDFGPDSQILLDMLGAAGPPTMVFFDESVSEAPGSRIVGDTESEDMLRSLRMVSQ</sequence>
<feature type="transmembrane region" description="Helical" evidence="7">
    <location>
        <begin position="186"/>
        <end position="219"/>
    </location>
</feature>
<keyword evidence="12" id="KW-0560">Oxidoreductase</keyword>
<feature type="domain" description="Thioredoxin" evidence="9">
    <location>
        <begin position="486"/>
        <end position="587"/>
    </location>
</feature>
<dbReference type="Proteomes" id="UP000664096">
    <property type="component" value="Unassembled WGS sequence"/>
</dbReference>
<dbReference type="EMBL" id="JAEKJZ010000001">
    <property type="protein sequence ID" value="MBN9670231.1"/>
    <property type="molecule type" value="Genomic_DNA"/>
</dbReference>
<evidence type="ECO:0000256" key="5">
    <source>
        <dbReference type="ARBA" id="ARBA00022989"/>
    </source>
</evidence>
<gene>
    <name evidence="12" type="primary">dsbD</name>
    <name evidence="12" type="ORF">JF539_07760</name>
</gene>
<dbReference type="SUPFAM" id="SSF52833">
    <property type="entry name" value="Thioredoxin-like"/>
    <property type="match status" value="1"/>
</dbReference>
<dbReference type="GO" id="GO:0017004">
    <property type="term" value="P:cytochrome complex assembly"/>
    <property type="evidence" value="ECO:0007669"/>
    <property type="project" value="UniProtKB-KW"/>
</dbReference>
<proteinExistence type="predicted"/>
<dbReference type="InterPro" id="IPR003834">
    <property type="entry name" value="Cyt_c_assmbl_TM_dom"/>
</dbReference>
<reference evidence="12" key="1">
    <citation type="submission" date="2020-12" db="EMBL/GenBank/DDBJ databases">
        <title>Oil enriched cultivation method for isolating marine PHA-producing bacteria.</title>
        <authorList>
            <person name="Zheng W."/>
            <person name="Yu S."/>
            <person name="Huang Y."/>
        </authorList>
    </citation>
    <scope>NUCLEOTIDE SEQUENCE</scope>
    <source>
        <strain evidence="12">SY-2-12</strain>
    </source>
</reference>
<evidence type="ECO:0000259" key="9">
    <source>
        <dbReference type="Pfam" id="PF00085"/>
    </source>
</evidence>
<dbReference type="PANTHER" id="PTHR32234:SF0">
    <property type="entry name" value="THIOL:DISULFIDE INTERCHANGE PROTEIN DSBD"/>
    <property type="match status" value="1"/>
</dbReference>
<evidence type="ECO:0000256" key="2">
    <source>
        <dbReference type="ARBA" id="ARBA00022475"/>
    </source>
</evidence>
<feature type="domain" description="Cytochrome C biogenesis protein transmembrane" evidence="10">
    <location>
        <begin position="188"/>
        <end position="402"/>
    </location>
</feature>
<dbReference type="InterPro" id="IPR013766">
    <property type="entry name" value="Thioredoxin_domain"/>
</dbReference>
<dbReference type="PANTHER" id="PTHR32234">
    <property type="entry name" value="THIOL:DISULFIDE INTERCHANGE PROTEIN DSBD"/>
    <property type="match status" value="1"/>
</dbReference>
<keyword evidence="6 7" id="KW-0472">Membrane</keyword>
<name>A0A939EBC9_9HYPH</name>
<feature type="signal peptide" evidence="8">
    <location>
        <begin position="1"/>
        <end position="22"/>
    </location>
</feature>
<dbReference type="Pfam" id="PF00085">
    <property type="entry name" value="Thioredoxin"/>
    <property type="match status" value="1"/>
</dbReference>
<feature type="domain" description="Thiol:disulfide interchange protein DsbD N-terminal" evidence="11">
    <location>
        <begin position="27"/>
        <end position="132"/>
    </location>
</feature>
<keyword evidence="8" id="KW-0732">Signal</keyword>
<dbReference type="Gene3D" id="3.40.30.10">
    <property type="entry name" value="Glutaredoxin"/>
    <property type="match status" value="1"/>
</dbReference>
<comment type="caution">
    <text evidence="12">The sequence shown here is derived from an EMBL/GenBank/DDBJ whole genome shotgun (WGS) entry which is preliminary data.</text>
</comment>
<feature type="transmembrane region" description="Helical" evidence="7">
    <location>
        <begin position="343"/>
        <end position="364"/>
    </location>
</feature>
<evidence type="ECO:0000313" key="12">
    <source>
        <dbReference type="EMBL" id="MBN9670231.1"/>
    </source>
</evidence>
<dbReference type="GO" id="GO:0047134">
    <property type="term" value="F:protein-disulfide reductase [NAD(P)H] activity"/>
    <property type="evidence" value="ECO:0007669"/>
    <property type="project" value="UniProtKB-EC"/>
</dbReference>
<evidence type="ECO:0000259" key="11">
    <source>
        <dbReference type="Pfam" id="PF11412"/>
    </source>
</evidence>
<organism evidence="12 13">
    <name type="scientific">Roseibium aggregatum</name>
    <dbReference type="NCBI Taxonomy" id="187304"/>
    <lineage>
        <taxon>Bacteria</taxon>
        <taxon>Pseudomonadati</taxon>
        <taxon>Pseudomonadota</taxon>
        <taxon>Alphaproteobacteria</taxon>
        <taxon>Hyphomicrobiales</taxon>
        <taxon>Stappiaceae</taxon>
        <taxon>Roseibium</taxon>
    </lineage>
</organism>
<dbReference type="InterPro" id="IPR028250">
    <property type="entry name" value="DsbDN"/>
</dbReference>
<evidence type="ECO:0000313" key="13">
    <source>
        <dbReference type="Proteomes" id="UP000664096"/>
    </source>
</evidence>
<evidence type="ECO:0000256" key="3">
    <source>
        <dbReference type="ARBA" id="ARBA00022692"/>
    </source>
</evidence>
<evidence type="ECO:0000256" key="8">
    <source>
        <dbReference type="SAM" id="SignalP"/>
    </source>
</evidence>
<protein>
    <submittedName>
        <fullName evidence="12">Protein-disulfide reductase DsbD</fullName>
        <ecNumber evidence="12">1.8.1.8</ecNumber>
    </submittedName>
</protein>
<evidence type="ECO:0000256" key="7">
    <source>
        <dbReference type="SAM" id="Phobius"/>
    </source>
</evidence>
<feature type="transmembrane region" description="Helical" evidence="7">
    <location>
        <begin position="266"/>
        <end position="288"/>
    </location>
</feature>
<evidence type="ECO:0000259" key="10">
    <source>
        <dbReference type="Pfam" id="PF02683"/>
    </source>
</evidence>
<keyword evidence="4" id="KW-0201">Cytochrome c-type biogenesis</keyword>
<dbReference type="GO" id="GO:0005886">
    <property type="term" value="C:plasma membrane"/>
    <property type="evidence" value="ECO:0007669"/>
    <property type="project" value="UniProtKB-SubCell"/>
</dbReference>
<dbReference type="NCBIfam" id="NF001419">
    <property type="entry name" value="PRK00293.1"/>
    <property type="match status" value="1"/>
</dbReference>
<dbReference type="GO" id="GO:0045454">
    <property type="term" value="P:cell redox homeostasis"/>
    <property type="evidence" value="ECO:0007669"/>
    <property type="project" value="TreeGrafter"/>
</dbReference>
<feature type="transmembrane region" description="Helical" evidence="7">
    <location>
        <begin position="231"/>
        <end position="254"/>
    </location>
</feature>
<evidence type="ECO:0000256" key="4">
    <source>
        <dbReference type="ARBA" id="ARBA00022748"/>
    </source>
</evidence>
<feature type="transmembrane region" description="Helical" evidence="7">
    <location>
        <begin position="408"/>
        <end position="425"/>
    </location>
</feature>
<evidence type="ECO:0000256" key="6">
    <source>
        <dbReference type="ARBA" id="ARBA00023136"/>
    </source>
</evidence>
<feature type="transmembrane region" description="Helical" evidence="7">
    <location>
        <begin position="308"/>
        <end position="337"/>
    </location>
</feature>
<keyword evidence="5 7" id="KW-1133">Transmembrane helix</keyword>
<dbReference type="SUPFAM" id="SSF74863">
    <property type="entry name" value="Thiol:disulfide interchange protein DsbD, N-terminal domain (DsbD-alpha)"/>
    <property type="match status" value="1"/>
</dbReference>
<evidence type="ECO:0000256" key="1">
    <source>
        <dbReference type="ARBA" id="ARBA00004651"/>
    </source>
</evidence>
<dbReference type="Pfam" id="PF11412">
    <property type="entry name" value="DsbD_N"/>
    <property type="match status" value="1"/>
</dbReference>
<dbReference type="AlphaFoldDB" id="A0A939EBC9"/>
<dbReference type="InterPro" id="IPR036249">
    <property type="entry name" value="Thioredoxin-like_sf"/>
</dbReference>
<dbReference type="InterPro" id="IPR036929">
    <property type="entry name" value="DsbDN_sf"/>
</dbReference>